<evidence type="ECO:0000313" key="2">
    <source>
        <dbReference type="EMBL" id="KAJ8386920.1"/>
    </source>
</evidence>
<proteinExistence type="predicted"/>
<dbReference type="EMBL" id="JAINUG010000220">
    <property type="protein sequence ID" value="KAJ8386920.1"/>
    <property type="molecule type" value="Genomic_DNA"/>
</dbReference>
<feature type="region of interest" description="Disordered" evidence="1">
    <location>
        <begin position="269"/>
        <end position="307"/>
    </location>
</feature>
<keyword evidence="3" id="KW-1185">Reference proteome</keyword>
<sequence>MPAHPFTQNPSTTVSGRVASQLCGATARLQRLSSSTGGQEPLWFSSATCRVVVVVTSWNTIARVSDSGRPSCFRGYIAKATGSLQAPVLYVSTHGDHITPVHKPRLSRQAEGRPEPHRRGYRNRPVREEEGSQGRKPPPIRSSVSHSRPYEMQGAPTAVELERRRRTVSLLHDDAAHLHVWAGYRGDRHVQDTEGVCRLVSACLRPHSFAGAARAARSDRLHGRAPPSAPGNERENKPVYFRAPPAAAGQVMLRFSRGLVRPVFGHALDPDARPEQTRRRRLWPALRPRAGGQGRKPLMRHKNLFSP</sequence>
<feature type="compositionally biased region" description="Basic and acidic residues" evidence="1">
    <location>
        <begin position="108"/>
        <end position="118"/>
    </location>
</feature>
<evidence type="ECO:0000256" key="1">
    <source>
        <dbReference type="SAM" id="MobiDB-lite"/>
    </source>
</evidence>
<feature type="compositionally biased region" description="Basic residues" evidence="1">
    <location>
        <begin position="297"/>
        <end position="307"/>
    </location>
</feature>
<accession>A0AAD7RMQ7</accession>
<feature type="region of interest" description="Disordered" evidence="1">
    <location>
        <begin position="215"/>
        <end position="237"/>
    </location>
</feature>
<evidence type="ECO:0000313" key="3">
    <source>
        <dbReference type="Proteomes" id="UP001221898"/>
    </source>
</evidence>
<dbReference type="Proteomes" id="UP001221898">
    <property type="component" value="Unassembled WGS sequence"/>
</dbReference>
<organism evidence="2 3">
    <name type="scientific">Aldrovandia affinis</name>
    <dbReference type="NCBI Taxonomy" id="143900"/>
    <lineage>
        <taxon>Eukaryota</taxon>
        <taxon>Metazoa</taxon>
        <taxon>Chordata</taxon>
        <taxon>Craniata</taxon>
        <taxon>Vertebrata</taxon>
        <taxon>Euteleostomi</taxon>
        <taxon>Actinopterygii</taxon>
        <taxon>Neopterygii</taxon>
        <taxon>Teleostei</taxon>
        <taxon>Notacanthiformes</taxon>
        <taxon>Halosauridae</taxon>
        <taxon>Aldrovandia</taxon>
    </lineage>
</organism>
<name>A0AAD7RMQ7_9TELE</name>
<feature type="region of interest" description="Disordered" evidence="1">
    <location>
        <begin position="97"/>
        <end position="159"/>
    </location>
</feature>
<comment type="caution">
    <text evidence="2">The sequence shown here is derived from an EMBL/GenBank/DDBJ whole genome shotgun (WGS) entry which is preliminary data.</text>
</comment>
<gene>
    <name evidence="2" type="ORF">AAFF_G00165170</name>
</gene>
<protein>
    <submittedName>
        <fullName evidence="2">Uncharacterized protein</fullName>
    </submittedName>
</protein>
<reference evidence="2" key="1">
    <citation type="journal article" date="2023" name="Science">
        <title>Genome structures resolve the early diversification of teleost fishes.</title>
        <authorList>
            <person name="Parey E."/>
            <person name="Louis A."/>
            <person name="Montfort J."/>
            <person name="Bouchez O."/>
            <person name="Roques C."/>
            <person name="Iampietro C."/>
            <person name="Lluch J."/>
            <person name="Castinel A."/>
            <person name="Donnadieu C."/>
            <person name="Desvignes T."/>
            <person name="Floi Bucao C."/>
            <person name="Jouanno E."/>
            <person name="Wen M."/>
            <person name="Mejri S."/>
            <person name="Dirks R."/>
            <person name="Jansen H."/>
            <person name="Henkel C."/>
            <person name="Chen W.J."/>
            <person name="Zahm M."/>
            <person name="Cabau C."/>
            <person name="Klopp C."/>
            <person name="Thompson A.W."/>
            <person name="Robinson-Rechavi M."/>
            <person name="Braasch I."/>
            <person name="Lecointre G."/>
            <person name="Bobe J."/>
            <person name="Postlethwait J.H."/>
            <person name="Berthelot C."/>
            <person name="Roest Crollius H."/>
            <person name="Guiguen Y."/>
        </authorList>
    </citation>
    <scope>NUCLEOTIDE SEQUENCE</scope>
    <source>
        <strain evidence="2">NC1722</strain>
    </source>
</reference>
<dbReference type="AlphaFoldDB" id="A0AAD7RMQ7"/>